<dbReference type="AlphaFoldDB" id="D0N5C3"/>
<reference evidence="2" key="1">
    <citation type="journal article" date="2009" name="Nature">
        <title>Genome sequence and analysis of the Irish potato famine pathogen Phytophthora infestans.</title>
        <authorList>
            <consortium name="The Broad Institute Genome Sequencing Platform"/>
            <person name="Haas B.J."/>
            <person name="Kamoun S."/>
            <person name="Zody M.C."/>
            <person name="Jiang R.H."/>
            <person name="Handsaker R.E."/>
            <person name="Cano L.M."/>
            <person name="Grabherr M."/>
            <person name="Kodira C.D."/>
            <person name="Raffaele S."/>
            <person name="Torto-Alalibo T."/>
            <person name="Bozkurt T.O."/>
            <person name="Ah-Fong A.M."/>
            <person name="Alvarado L."/>
            <person name="Anderson V.L."/>
            <person name="Armstrong M.R."/>
            <person name="Avrova A."/>
            <person name="Baxter L."/>
            <person name="Beynon J."/>
            <person name="Boevink P.C."/>
            <person name="Bollmann S.R."/>
            <person name="Bos J.I."/>
            <person name="Bulone V."/>
            <person name="Cai G."/>
            <person name="Cakir C."/>
            <person name="Carrington J.C."/>
            <person name="Chawner M."/>
            <person name="Conti L."/>
            <person name="Costanzo S."/>
            <person name="Ewan R."/>
            <person name="Fahlgren N."/>
            <person name="Fischbach M.A."/>
            <person name="Fugelstad J."/>
            <person name="Gilroy E.M."/>
            <person name="Gnerre S."/>
            <person name="Green P.J."/>
            <person name="Grenville-Briggs L.J."/>
            <person name="Griffith J."/>
            <person name="Grunwald N.J."/>
            <person name="Horn K."/>
            <person name="Horner N.R."/>
            <person name="Hu C.H."/>
            <person name="Huitema E."/>
            <person name="Jeong D.H."/>
            <person name="Jones A.M."/>
            <person name="Jones J.D."/>
            <person name="Jones R.W."/>
            <person name="Karlsson E.K."/>
            <person name="Kunjeti S.G."/>
            <person name="Lamour K."/>
            <person name="Liu Z."/>
            <person name="Ma L."/>
            <person name="Maclean D."/>
            <person name="Chibucos M.C."/>
            <person name="McDonald H."/>
            <person name="McWalters J."/>
            <person name="Meijer H.J."/>
            <person name="Morgan W."/>
            <person name="Morris P.F."/>
            <person name="Munro C.A."/>
            <person name="O'Neill K."/>
            <person name="Ospina-Giraldo M."/>
            <person name="Pinzon A."/>
            <person name="Pritchard L."/>
            <person name="Ramsahoye B."/>
            <person name="Ren Q."/>
            <person name="Restrepo S."/>
            <person name="Roy S."/>
            <person name="Sadanandom A."/>
            <person name="Savidor A."/>
            <person name="Schornack S."/>
            <person name="Schwartz D.C."/>
            <person name="Schumann U.D."/>
            <person name="Schwessinger B."/>
            <person name="Seyer L."/>
            <person name="Sharpe T."/>
            <person name="Silvar C."/>
            <person name="Song J."/>
            <person name="Studholme D.J."/>
            <person name="Sykes S."/>
            <person name="Thines M."/>
            <person name="van de Vondervoort P.J."/>
            <person name="Phuntumart V."/>
            <person name="Wawra S."/>
            <person name="Weide R."/>
            <person name="Win J."/>
            <person name="Young C."/>
            <person name="Zhou S."/>
            <person name="Fry W."/>
            <person name="Meyers B.C."/>
            <person name="van West P."/>
            <person name="Ristaino J."/>
            <person name="Govers F."/>
            <person name="Birch P.R."/>
            <person name="Whisson S.C."/>
            <person name="Judelson H.S."/>
            <person name="Nusbaum C."/>
        </authorList>
    </citation>
    <scope>NUCLEOTIDE SEQUENCE [LARGE SCALE GENOMIC DNA]</scope>
    <source>
        <strain evidence="2">T30-4</strain>
    </source>
</reference>
<dbReference type="KEGG" id="pif:PITG_06650"/>
<dbReference type="VEuPathDB" id="FungiDB:PITG_06650"/>
<evidence type="ECO:0000313" key="2">
    <source>
        <dbReference type="Proteomes" id="UP000006643"/>
    </source>
</evidence>
<evidence type="ECO:0000313" key="1">
    <source>
        <dbReference type="EMBL" id="EEY70081.1"/>
    </source>
</evidence>
<organism evidence="1 2">
    <name type="scientific">Phytophthora infestans (strain T30-4)</name>
    <name type="common">Potato late blight agent</name>
    <dbReference type="NCBI Taxonomy" id="403677"/>
    <lineage>
        <taxon>Eukaryota</taxon>
        <taxon>Sar</taxon>
        <taxon>Stramenopiles</taxon>
        <taxon>Oomycota</taxon>
        <taxon>Peronosporomycetes</taxon>
        <taxon>Peronosporales</taxon>
        <taxon>Peronosporaceae</taxon>
        <taxon>Phytophthora</taxon>
    </lineage>
</organism>
<accession>D0N5C3</accession>
<dbReference type="RefSeq" id="XP_002998728.1">
    <property type="nucleotide sequence ID" value="XM_002998682.1"/>
</dbReference>
<dbReference type="HOGENOM" id="CLU_3243309_0_0_1"/>
<dbReference type="Proteomes" id="UP000006643">
    <property type="component" value="Unassembled WGS sequence"/>
</dbReference>
<gene>
    <name evidence="1" type="ORF">PITG_06650</name>
</gene>
<dbReference type="GeneID" id="9471993"/>
<sequence length="43" mass="5058">MVQTISRDRKCTKKRAKEQDVKMTNRGVLTLYGRVKLRYSIEG</sequence>
<dbReference type="InParanoid" id="D0N5C3"/>
<protein>
    <submittedName>
        <fullName evidence="1">Uncharacterized protein</fullName>
    </submittedName>
</protein>
<proteinExistence type="predicted"/>
<name>D0N5C3_PHYIT</name>
<dbReference type="EMBL" id="DS028125">
    <property type="protein sequence ID" value="EEY70081.1"/>
    <property type="molecule type" value="Genomic_DNA"/>
</dbReference>
<keyword evidence="2" id="KW-1185">Reference proteome</keyword>